<dbReference type="EMBL" id="PXWF02000251">
    <property type="protein sequence ID" value="PWF45512.1"/>
    <property type="molecule type" value="Genomic_DNA"/>
</dbReference>
<name>A0A2U2HHY7_9BURK</name>
<reference evidence="1 2" key="1">
    <citation type="submission" date="2018-04" db="EMBL/GenBank/DDBJ databases">
        <title>Massilia violaceinigra sp. nov., a novel purple-pigmented bacterium isolated from Tianshan glacier, Xinjiang, China.</title>
        <authorList>
            <person name="Wang H."/>
        </authorList>
    </citation>
    <scope>NUCLEOTIDE SEQUENCE [LARGE SCALE GENOMIC DNA]</scope>
    <source>
        <strain evidence="1 2">B448-2</strain>
    </source>
</reference>
<dbReference type="RefSeq" id="WP_106758627.1">
    <property type="nucleotide sequence ID" value="NZ_PXWF02000251.1"/>
</dbReference>
<organism evidence="1 2">
    <name type="scientific">Massilia glaciei</name>
    <dbReference type="NCBI Taxonomy" id="1524097"/>
    <lineage>
        <taxon>Bacteria</taxon>
        <taxon>Pseudomonadati</taxon>
        <taxon>Pseudomonadota</taxon>
        <taxon>Betaproteobacteria</taxon>
        <taxon>Burkholderiales</taxon>
        <taxon>Oxalobacteraceae</taxon>
        <taxon>Telluria group</taxon>
        <taxon>Massilia</taxon>
    </lineage>
</organism>
<sequence length="64" mass="6979">MQGVAIEEVSLSRGDGVSVRHPRLSWTSRGYHVDEFVAIAILKGSKRVDVDAMFDADAVDEFAA</sequence>
<proteinExistence type="predicted"/>
<keyword evidence="2" id="KW-1185">Reference proteome</keyword>
<gene>
    <name evidence="1" type="ORF">C7C56_017390</name>
</gene>
<evidence type="ECO:0000313" key="2">
    <source>
        <dbReference type="Proteomes" id="UP000241421"/>
    </source>
</evidence>
<accession>A0A2U2HHY7</accession>
<protein>
    <submittedName>
        <fullName evidence="1">Uncharacterized protein</fullName>
    </submittedName>
</protein>
<dbReference type="Proteomes" id="UP000241421">
    <property type="component" value="Unassembled WGS sequence"/>
</dbReference>
<evidence type="ECO:0000313" key="1">
    <source>
        <dbReference type="EMBL" id="PWF45512.1"/>
    </source>
</evidence>
<dbReference type="AlphaFoldDB" id="A0A2U2HHY7"/>
<comment type="caution">
    <text evidence="1">The sequence shown here is derived from an EMBL/GenBank/DDBJ whole genome shotgun (WGS) entry which is preliminary data.</text>
</comment>